<sequence length="615" mass="70278">MPSDYIPASWQRLWDAWNIRGCMILTVYIQLLLATLAPLRRKTSNPISIFLVWSTYLLADWTAVFAYGLITNSGCRGQSPQVAGDYLALWAAFLLVHLGGPDSITAFSLEDNALWPRHLVGLLAQVLAFCYILGKTLSGKNRLMAPTMLVFLAGVIKYGERSRSLYLASLERLKRSQDKLFLLNPSNIHPSWGHAYRFFPSLKGWVVDIMPSNAELQASRVFFLNEVDAEAALEVLTKEMSFLYDIFYTKTLAVRSVWGGISRGVADIIIGVVAIWFYFLEKQEQHKFDYRITSLLVYENFVLSSVSLFMQWRPSWKLGDISNFRISPRTVVRVPRKLRSNVMGAFDLLTYCFTEITQRGVCTFGSIAEKIGVAEIYVEIRYMSKVPLDVHLWKFVFDELKISLRNDTESLATVTREIYEARGNLALGRANCNDLMHFITDFEFDSSLLMWHIATIMCYHLDEDCSDNRKFGKTISNYMVYLMVKRPKLMSPVIGIGYDRYIDTCDDMKRRGKGINPNSMKEFREKLLALKEDDGERGERGKSVLLHSCDLARNLMGKDEKWKIISKVWAEMLWYAAGHCRAESYASVLAEGGEFISFVWLLMAHLGIGPRISVE</sequence>
<proteinExistence type="predicted"/>
<name>A0ACB9R1N3_9MYRT</name>
<evidence type="ECO:0000313" key="1">
    <source>
        <dbReference type="EMBL" id="KAI4371721.1"/>
    </source>
</evidence>
<evidence type="ECO:0000313" key="2">
    <source>
        <dbReference type="Proteomes" id="UP001057402"/>
    </source>
</evidence>
<reference evidence="2" key="1">
    <citation type="journal article" date="2023" name="Front. Plant Sci.">
        <title>Chromosomal-level genome assembly of Melastoma candidum provides insights into trichome evolution.</title>
        <authorList>
            <person name="Zhong Y."/>
            <person name="Wu W."/>
            <person name="Sun C."/>
            <person name="Zou P."/>
            <person name="Liu Y."/>
            <person name="Dai S."/>
            <person name="Zhou R."/>
        </authorList>
    </citation>
    <scope>NUCLEOTIDE SEQUENCE [LARGE SCALE GENOMIC DNA]</scope>
</reference>
<organism evidence="1 2">
    <name type="scientific">Melastoma candidum</name>
    <dbReference type="NCBI Taxonomy" id="119954"/>
    <lineage>
        <taxon>Eukaryota</taxon>
        <taxon>Viridiplantae</taxon>
        <taxon>Streptophyta</taxon>
        <taxon>Embryophyta</taxon>
        <taxon>Tracheophyta</taxon>
        <taxon>Spermatophyta</taxon>
        <taxon>Magnoliopsida</taxon>
        <taxon>eudicotyledons</taxon>
        <taxon>Gunneridae</taxon>
        <taxon>Pentapetalae</taxon>
        <taxon>rosids</taxon>
        <taxon>malvids</taxon>
        <taxon>Myrtales</taxon>
        <taxon>Melastomataceae</taxon>
        <taxon>Melastomatoideae</taxon>
        <taxon>Melastomateae</taxon>
        <taxon>Melastoma</taxon>
    </lineage>
</organism>
<dbReference type="EMBL" id="CM042883">
    <property type="protein sequence ID" value="KAI4371721.1"/>
    <property type="molecule type" value="Genomic_DNA"/>
</dbReference>
<gene>
    <name evidence="1" type="ORF">MLD38_010041</name>
</gene>
<dbReference type="Proteomes" id="UP001057402">
    <property type="component" value="Chromosome 4"/>
</dbReference>
<protein>
    <submittedName>
        <fullName evidence="1">Uncharacterized protein</fullName>
    </submittedName>
</protein>
<accession>A0ACB9R1N3</accession>
<keyword evidence="2" id="KW-1185">Reference proteome</keyword>
<comment type="caution">
    <text evidence="1">The sequence shown here is derived from an EMBL/GenBank/DDBJ whole genome shotgun (WGS) entry which is preliminary data.</text>
</comment>